<dbReference type="InterPro" id="IPR031359">
    <property type="entry name" value="NACHT_N"/>
</dbReference>
<proteinExistence type="predicted"/>
<name>A0A0F8B373_CERFI</name>
<evidence type="ECO:0000313" key="6">
    <source>
        <dbReference type="EMBL" id="KKF96006.1"/>
    </source>
</evidence>
<dbReference type="Pfam" id="PF00400">
    <property type="entry name" value="WD40"/>
    <property type="match status" value="2"/>
</dbReference>
<feature type="domain" description="NACHT" evidence="5">
    <location>
        <begin position="388"/>
        <end position="518"/>
    </location>
</feature>
<dbReference type="Gene3D" id="3.40.50.300">
    <property type="entry name" value="P-loop containing nucleotide triphosphate hydrolases"/>
    <property type="match status" value="1"/>
</dbReference>
<evidence type="ECO:0000256" key="4">
    <source>
        <dbReference type="SAM" id="MobiDB-lite"/>
    </source>
</evidence>
<dbReference type="InterPro" id="IPR019775">
    <property type="entry name" value="WD40_repeat_CS"/>
</dbReference>
<dbReference type="InterPro" id="IPR027417">
    <property type="entry name" value="P-loop_NTPase"/>
</dbReference>
<feature type="repeat" description="WD" evidence="3">
    <location>
        <begin position="638"/>
        <end position="658"/>
    </location>
</feature>
<dbReference type="PROSITE" id="PS50837">
    <property type="entry name" value="NACHT"/>
    <property type="match status" value="1"/>
</dbReference>
<dbReference type="SUPFAM" id="SSF52540">
    <property type="entry name" value="P-loop containing nucleoside triphosphate hydrolases"/>
    <property type="match status" value="1"/>
</dbReference>
<dbReference type="InterPro" id="IPR036322">
    <property type="entry name" value="WD40_repeat_dom_sf"/>
</dbReference>
<dbReference type="PANTHER" id="PTHR10039">
    <property type="entry name" value="AMELOGENIN"/>
    <property type="match status" value="1"/>
</dbReference>
<dbReference type="InterPro" id="IPR056884">
    <property type="entry name" value="NPHP3-like_N"/>
</dbReference>
<evidence type="ECO:0000259" key="5">
    <source>
        <dbReference type="PROSITE" id="PS50837"/>
    </source>
</evidence>
<dbReference type="PROSITE" id="PS50082">
    <property type="entry name" value="WD_REPEATS_2"/>
    <property type="match status" value="2"/>
</dbReference>
<dbReference type="EMBL" id="LBBL01000067">
    <property type="protein sequence ID" value="KKF96006.1"/>
    <property type="molecule type" value="Genomic_DNA"/>
</dbReference>
<dbReference type="Proteomes" id="UP000034841">
    <property type="component" value="Unassembled WGS sequence"/>
</dbReference>
<gene>
    <name evidence="6" type="primary">HET-E1_8</name>
    <name evidence="6" type="ORF">CFO_g1654</name>
</gene>
<dbReference type="Gene3D" id="2.130.10.10">
    <property type="entry name" value="YVTN repeat-like/Quinoprotein amine dehydrogenase"/>
    <property type="match status" value="2"/>
</dbReference>
<evidence type="ECO:0000313" key="7">
    <source>
        <dbReference type="Proteomes" id="UP000034841"/>
    </source>
</evidence>
<dbReference type="OrthoDB" id="538223at2759"/>
<evidence type="ECO:0000256" key="1">
    <source>
        <dbReference type="ARBA" id="ARBA00022574"/>
    </source>
</evidence>
<comment type="caution">
    <text evidence="6">The sequence shown here is derived from an EMBL/GenBank/DDBJ whole genome shotgun (WGS) entry which is preliminary data.</text>
</comment>
<protein>
    <submittedName>
        <fullName evidence="6">Vegetative incompatibility protein HET-E-1</fullName>
    </submittedName>
</protein>
<dbReference type="SUPFAM" id="SSF50978">
    <property type="entry name" value="WD40 repeat-like"/>
    <property type="match status" value="1"/>
</dbReference>
<organism evidence="6 7">
    <name type="scientific">Ceratocystis fimbriata f. sp. platani</name>
    <dbReference type="NCBI Taxonomy" id="88771"/>
    <lineage>
        <taxon>Eukaryota</taxon>
        <taxon>Fungi</taxon>
        <taxon>Dikarya</taxon>
        <taxon>Ascomycota</taxon>
        <taxon>Pezizomycotina</taxon>
        <taxon>Sordariomycetes</taxon>
        <taxon>Hypocreomycetidae</taxon>
        <taxon>Microascales</taxon>
        <taxon>Ceratocystidaceae</taxon>
        <taxon>Ceratocystis</taxon>
    </lineage>
</organism>
<evidence type="ECO:0000256" key="3">
    <source>
        <dbReference type="PROSITE-ProRule" id="PRU00221"/>
    </source>
</evidence>
<dbReference type="InterPro" id="IPR015943">
    <property type="entry name" value="WD40/YVTN_repeat-like_dom_sf"/>
</dbReference>
<keyword evidence="2" id="KW-0677">Repeat</keyword>
<sequence length="677" mass="76356">MSIFSKIERYFQKKNTPLRRPDQATSLTASSSVPVRPVPRTARPPSLVVTSPPPTKSEPVLLHTLQEKIWDDAYQRLKSEEPELVKAFESIILSEPQLDETSTEPTDRIEGKVTAELKVTSRQMRKVAEKGIERTKKEASLKQRIDRGLQAVQAIMGIMDKALRAAPEAAVIWATVCLGIEVLKNPITEALENRQGIQYVLGRIEWYWNLTSLLLDENKRDTTTAALRDALEENITRLFQKLLLYQIRSICLYHRNKAVTVLRDMFLIDDWAGQINDIQEAEKAVQHDIEQYNTQESQLQMYKLNDSTAAMQANVENIHTAVQSLAGQQAKAREDDKYNECLKDLYVTDPRTDKKSIEVRKGGLLKDSYKWILEHQDFQKFKNETDSRILWIKGDPGKGKTMLLCGIIDELESDQSISPYYFFCQATGGSGLNTATSVLRGLIYHLAQVNPQLITYVRKKYDCTGKQLFENKGAWHDVSEIATAMLKDSSLENAVLIVDALDECVVDQELLLDFIKSSNAKWIEISESPHAQLYKEVIAKVLVVYRPITLEELGALVEALKDFNREDIEEVVASCGSLFTLHNNVVSFVHQSAKDYFQGEALNQRLASGSADNTVKIWDATSASGSDDSTVKIWDATSGSDDRTVKIWDATSGACLQTLEGHDNQDLGCDFWIRVIK</sequence>
<dbReference type="Pfam" id="PF17100">
    <property type="entry name" value="NACHT_N"/>
    <property type="match status" value="1"/>
</dbReference>
<dbReference type="Pfam" id="PF24883">
    <property type="entry name" value="NPHP3_N"/>
    <property type="match status" value="1"/>
</dbReference>
<feature type="compositionally biased region" description="Low complexity" evidence="4">
    <location>
        <begin position="28"/>
        <end position="50"/>
    </location>
</feature>
<dbReference type="AlphaFoldDB" id="A0A0F8B373"/>
<reference evidence="6 7" key="1">
    <citation type="submission" date="2015-04" db="EMBL/GenBank/DDBJ databases">
        <title>Genome sequence of Ceratocystis platani, a major pathogen of plane trees.</title>
        <authorList>
            <person name="Belbahri L."/>
        </authorList>
    </citation>
    <scope>NUCLEOTIDE SEQUENCE [LARGE SCALE GENOMIC DNA]</scope>
    <source>
        <strain evidence="6 7">CFO</strain>
    </source>
</reference>
<dbReference type="PROSITE" id="PS00678">
    <property type="entry name" value="WD_REPEATS_1"/>
    <property type="match status" value="1"/>
</dbReference>
<dbReference type="InterPro" id="IPR001680">
    <property type="entry name" value="WD40_rpt"/>
</dbReference>
<feature type="repeat" description="WD" evidence="3">
    <location>
        <begin position="606"/>
        <end position="628"/>
    </location>
</feature>
<evidence type="ECO:0000256" key="2">
    <source>
        <dbReference type="ARBA" id="ARBA00022737"/>
    </source>
</evidence>
<dbReference type="PANTHER" id="PTHR10039:SF14">
    <property type="entry name" value="NACHT DOMAIN-CONTAINING PROTEIN"/>
    <property type="match status" value="1"/>
</dbReference>
<dbReference type="InterPro" id="IPR007111">
    <property type="entry name" value="NACHT_NTPase"/>
</dbReference>
<feature type="region of interest" description="Disordered" evidence="4">
    <location>
        <begin position="14"/>
        <end position="55"/>
    </location>
</feature>
<keyword evidence="1 3" id="KW-0853">WD repeat</keyword>
<accession>A0A0F8B373</accession>
<keyword evidence="7" id="KW-1185">Reference proteome</keyword>